<dbReference type="AlphaFoldDB" id="A0A0D8I7X3"/>
<reference evidence="1 2" key="1">
    <citation type="submission" date="2014-10" db="EMBL/GenBank/DDBJ databases">
        <title>Genome sequence of Clostridium aceticum DSM 1496.</title>
        <authorList>
            <person name="Poehlein A."/>
            <person name="Schiel-Bengelsdorf B."/>
            <person name="Gottschalk G."/>
            <person name="Duerre P."/>
            <person name="Daniel R."/>
        </authorList>
    </citation>
    <scope>NUCLEOTIDE SEQUENCE [LARGE SCALE GENOMIC DNA]</scope>
    <source>
        <strain evidence="1 2">DSM 1496</strain>
    </source>
</reference>
<evidence type="ECO:0000313" key="2">
    <source>
        <dbReference type="Proteomes" id="UP000035704"/>
    </source>
</evidence>
<evidence type="ECO:0000313" key="1">
    <source>
        <dbReference type="EMBL" id="AKL95759.1"/>
    </source>
</evidence>
<dbReference type="KEGG" id="cace:CACET_c23130"/>
<sequence>MKKIISIIKKDFILSLRDNIVVYIMVAPLLLALALRMFLPSVEEIKLNFVIEENAAAFYLETLQQYGDVEVLPHAEAVKERVGQTDAIPGIIE</sequence>
<keyword evidence="2" id="KW-1185">Reference proteome</keyword>
<dbReference type="RefSeq" id="WP_044825733.1">
    <property type="nucleotide sequence ID" value="NZ_CP009687.1"/>
</dbReference>
<dbReference type="EMBL" id="CP009687">
    <property type="protein sequence ID" value="AKL95759.1"/>
    <property type="molecule type" value="Genomic_DNA"/>
</dbReference>
<dbReference type="PATRIC" id="fig|84022.5.peg.1213"/>
<gene>
    <name evidence="1" type="ORF">CACET_c23130</name>
</gene>
<name>A0A0D8I7X3_9CLOT</name>
<protein>
    <submittedName>
        <fullName evidence="1">Uncharacterized protein</fullName>
    </submittedName>
</protein>
<dbReference type="Proteomes" id="UP000035704">
    <property type="component" value="Chromosome"/>
</dbReference>
<organism evidence="1 2">
    <name type="scientific">Clostridium aceticum</name>
    <dbReference type="NCBI Taxonomy" id="84022"/>
    <lineage>
        <taxon>Bacteria</taxon>
        <taxon>Bacillati</taxon>
        <taxon>Bacillota</taxon>
        <taxon>Clostridia</taxon>
        <taxon>Eubacteriales</taxon>
        <taxon>Clostridiaceae</taxon>
        <taxon>Clostridium</taxon>
    </lineage>
</organism>
<accession>A0A0D8I7X3</accession>
<dbReference type="STRING" id="84022.CACET_c23130"/>
<proteinExistence type="predicted"/>